<dbReference type="AlphaFoldDB" id="A0A162AKC0"/>
<reference evidence="2" key="1">
    <citation type="journal article" date="2016" name="Nat. Genet.">
        <title>A high-quality carrot genome assembly provides new insights into carotenoid accumulation and asterid genome evolution.</title>
        <authorList>
            <person name="Iorizzo M."/>
            <person name="Ellison S."/>
            <person name="Senalik D."/>
            <person name="Zeng P."/>
            <person name="Satapoomin P."/>
            <person name="Huang J."/>
            <person name="Bowman M."/>
            <person name="Iovene M."/>
            <person name="Sanseverino W."/>
            <person name="Cavagnaro P."/>
            <person name="Yildiz M."/>
            <person name="Macko-Podgorni A."/>
            <person name="Moranska E."/>
            <person name="Grzebelus E."/>
            <person name="Grzebelus D."/>
            <person name="Ashrafi H."/>
            <person name="Zheng Z."/>
            <person name="Cheng S."/>
            <person name="Spooner D."/>
            <person name="Van Deynze A."/>
            <person name="Simon P."/>
        </authorList>
    </citation>
    <scope>NUCLEOTIDE SEQUENCE [LARGE SCALE GENOMIC DNA]</scope>
    <source>
        <tissue evidence="2">Leaf</tissue>
    </source>
</reference>
<evidence type="ECO:0000313" key="3">
    <source>
        <dbReference type="EMBL" id="WOH15133.1"/>
    </source>
</evidence>
<keyword evidence="4" id="KW-1185">Reference proteome</keyword>
<dbReference type="Proteomes" id="UP000077755">
    <property type="component" value="Chromosome 9"/>
</dbReference>
<protein>
    <submittedName>
        <fullName evidence="2">Uncharacterized protein</fullName>
    </submittedName>
</protein>
<proteinExistence type="predicted"/>
<evidence type="ECO:0000313" key="4">
    <source>
        <dbReference type="Proteomes" id="UP000077755"/>
    </source>
</evidence>
<organism evidence="2">
    <name type="scientific">Daucus carota subsp. sativus</name>
    <name type="common">Carrot</name>
    <dbReference type="NCBI Taxonomy" id="79200"/>
    <lineage>
        <taxon>Eukaryota</taxon>
        <taxon>Viridiplantae</taxon>
        <taxon>Streptophyta</taxon>
        <taxon>Embryophyta</taxon>
        <taxon>Tracheophyta</taxon>
        <taxon>Spermatophyta</taxon>
        <taxon>Magnoliopsida</taxon>
        <taxon>eudicotyledons</taxon>
        <taxon>Gunneridae</taxon>
        <taxon>Pentapetalae</taxon>
        <taxon>asterids</taxon>
        <taxon>campanulids</taxon>
        <taxon>Apiales</taxon>
        <taxon>Apiaceae</taxon>
        <taxon>Apioideae</taxon>
        <taxon>Scandiceae</taxon>
        <taxon>Daucinae</taxon>
        <taxon>Daucus</taxon>
        <taxon>Daucus sect. Daucus</taxon>
    </lineage>
</organism>
<gene>
    <name evidence="2" type="ORF">DCAR_011107</name>
    <name evidence="3" type="ORF">DCAR_0934670</name>
</gene>
<feature type="coiled-coil region" evidence="1">
    <location>
        <begin position="150"/>
        <end position="177"/>
    </location>
</feature>
<name>A0A162AKC0_DAUCS</name>
<dbReference type="EMBL" id="CP093351">
    <property type="protein sequence ID" value="WOH15133.1"/>
    <property type="molecule type" value="Genomic_DNA"/>
</dbReference>
<evidence type="ECO:0000256" key="1">
    <source>
        <dbReference type="SAM" id="Coils"/>
    </source>
</evidence>
<dbReference type="Gramene" id="KZN02353">
    <property type="protein sequence ID" value="KZN02353"/>
    <property type="gene ID" value="DCAR_011107"/>
</dbReference>
<reference evidence="3" key="2">
    <citation type="submission" date="2022-03" db="EMBL/GenBank/DDBJ databases">
        <title>Draft title - Genomic analysis of global carrot germplasm unveils the trajectory of domestication and the origin of high carotenoid orange carrot.</title>
        <authorList>
            <person name="Iorizzo M."/>
            <person name="Ellison S."/>
            <person name="Senalik D."/>
            <person name="Macko-Podgorni A."/>
            <person name="Grzebelus D."/>
            <person name="Bostan H."/>
            <person name="Rolling W."/>
            <person name="Curaba J."/>
            <person name="Simon P."/>
        </authorList>
    </citation>
    <scope>NUCLEOTIDE SEQUENCE</scope>
    <source>
        <tissue evidence="3">Leaf</tissue>
    </source>
</reference>
<evidence type="ECO:0000313" key="2">
    <source>
        <dbReference type="EMBL" id="KZN02353.1"/>
    </source>
</evidence>
<dbReference type="EMBL" id="LNRQ01000003">
    <property type="protein sequence ID" value="KZN02353.1"/>
    <property type="molecule type" value="Genomic_DNA"/>
</dbReference>
<accession>A0A162AKC0</accession>
<keyword evidence="1" id="KW-0175">Coiled coil</keyword>
<sequence>MSYVWTDQRLAVLVTNFFNYVYSQDTRDSYVLLLQHLREPLLELTDEEANDYPGDAGIINKLSEIAESYKNKTQHYFGLKIRLGKPACKELRALVKHERFNEYLPPDAKPTRVTDVNLSGSASIMFCWSDARLRSLVYVYHSCLQDFACGQELKMKVEELEVEVAELKNIIKLLRIVIKNNESKIALLEKHKEERAALLHSALEMMMGCGEVRKERESK</sequence>